<organism evidence="6 7">
    <name type="scientific">Fusarium austroafricanum</name>
    <dbReference type="NCBI Taxonomy" id="2364996"/>
    <lineage>
        <taxon>Eukaryota</taxon>
        <taxon>Fungi</taxon>
        <taxon>Dikarya</taxon>
        <taxon>Ascomycota</taxon>
        <taxon>Pezizomycotina</taxon>
        <taxon>Sordariomycetes</taxon>
        <taxon>Hypocreomycetidae</taxon>
        <taxon>Hypocreales</taxon>
        <taxon>Nectriaceae</taxon>
        <taxon>Fusarium</taxon>
        <taxon>Fusarium concolor species complex</taxon>
    </lineage>
</organism>
<dbReference type="InterPro" id="IPR052032">
    <property type="entry name" value="ATP-dep_AA_Ligase"/>
</dbReference>
<dbReference type="GO" id="GO:0046872">
    <property type="term" value="F:metal ion binding"/>
    <property type="evidence" value="ECO:0007669"/>
    <property type="project" value="InterPro"/>
</dbReference>
<comment type="caution">
    <text evidence="6">The sequence shown here is derived from an EMBL/GenBank/DDBJ whole genome shotgun (WGS) entry which is preliminary data.</text>
</comment>
<evidence type="ECO:0000256" key="1">
    <source>
        <dbReference type="ARBA" id="ARBA00022598"/>
    </source>
</evidence>
<evidence type="ECO:0000259" key="5">
    <source>
        <dbReference type="PROSITE" id="PS50975"/>
    </source>
</evidence>
<gene>
    <name evidence="6" type="ORF">F53441_12848</name>
</gene>
<reference evidence="6" key="1">
    <citation type="submission" date="2020-01" db="EMBL/GenBank/DDBJ databases">
        <title>Identification and distribution of gene clusters putatively required for synthesis of sphingolipid metabolism inhibitors in phylogenetically diverse species of the filamentous fungus Fusarium.</title>
        <authorList>
            <person name="Kim H.-S."/>
            <person name="Busman M."/>
            <person name="Brown D.W."/>
            <person name="Divon H."/>
            <person name="Uhlig S."/>
            <person name="Proctor R.H."/>
        </authorList>
    </citation>
    <scope>NUCLEOTIDE SEQUENCE</scope>
    <source>
        <strain evidence="6">NRRL 53441</strain>
    </source>
</reference>
<dbReference type="Proteomes" id="UP000605986">
    <property type="component" value="Unassembled WGS sequence"/>
</dbReference>
<name>A0A8H4NHK5_9HYPO</name>
<dbReference type="InterPro" id="IPR011761">
    <property type="entry name" value="ATP-grasp"/>
</dbReference>
<dbReference type="InterPro" id="IPR011095">
    <property type="entry name" value="Dala_Dala_lig_C"/>
</dbReference>
<dbReference type="EMBL" id="JAADJG010000740">
    <property type="protein sequence ID" value="KAF4438149.1"/>
    <property type="molecule type" value="Genomic_DNA"/>
</dbReference>
<evidence type="ECO:0000256" key="3">
    <source>
        <dbReference type="ARBA" id="ARBA00022840"/>
    </source>
</evidence>
<dbReference type="OrthoDB" id="434648at2759"/>
<keyword evidence="3 4" id="KW-0067">ATP-binding</keyword>
<dbReference type="AlphaFoldDB" id="A0A8H4NHK5"/>
<dbReference type="PROSITE" id="PS50975">
    <property type="entry name" value="ATP_GRASP"/>
    <property type="match status" value="1"/>
</dbReference>
<dbReference type="Pfam" id="PF18130">
    <property type="entry name" value="ATPgrasp_N"/>
    <property type="match status" value="1"/>
</dbReference>
<sequence>MPALSPLPSMAQTSQAAPYVNGDASWNYENFLIRISDEQELSRIRCRWRVSETSLTRDVPQYFQTVDLLLKTFPTVVDGGIEGTEIHTREATGTSLELLARQACDSRQGLESGTEVAAVVILASKNGYLCRSDIVEKRMFLSIFVDRVVSFGSWNRRLTAFSASEQGSLLSLLVYSPAAIITKQVAFCRDQSWRALLKRDLNMRLSFDWIVPNKPASYTVALVAGRHMNDEQRVVYRAQGFLEAAHSLGIAITVIDAPGHWLEDEKYAHLRDDFIAMDLSLTPDLPHRIVERVRDRCFDGIVTFTDDYVIAIAEVAEMLCLPTEPARAVWRAHHKNEMRSVVENDGVQTLYLDNVEQLEAPGMLEKLGAMRYPLIVKPSYGCNSAGVQKVANNADMREAVYLLGREGLADEGIMLETFVDGPEVDCNFVLCNGKVSFLEVADDLPSAGDATNATPSDNFFETAMISNSALPSREVNILRSSLHKNLLRLGLGWGVYHVEGRMMNSSMQYKDAHGNGTMDLVTKDNSTNHRPSAFLIEANVRPSGIAGSQATMSTYGVDFDGLHLLRAVGDRERFEALSKPFLFPDDAGGGGGAQFWAARGLIPVHREGILVPDNFFQRVFEKVPDVAPFTYRAEVDKKPGTVVSPRGGVGLLAHFLLYSRVSRRHVVDMYYRVAAAAKEVLDR</sequence>
<evidence type="ECO:0000313" key="7">
    <source>
        <dbReference type="Proteomes" id="UP000605986"/>
    </source>
</evidence>
<accession>A0A8H4NHK5</accession>
<proteinExistence type="predicted"/>
<evidence type="ECO:0000256" key="4">
    <source>
        <dbReference type="PROSITE-ProRule" id="PRU00409"/>
    </source>
</evidence>
<keyword evidence="1" id="KW-0436">Ligase</keyword>
<keyword evidence="2 4" id="KW-0547">Nucleotide-binding</keyword>
<dbReference type="PANTHER" id="PTHR43585:SF2">
    <property type="entry name" value="ATP-GRASP ENZYME FSQD"/>
    <property type="match status" value="1"/>
</dbReference>
<dbReference type="InterPro" id="IPR041472">
    <property type="entry name" value="BL00235/CARNS1_N"/>
</dbReference>
<dbReference type="Pfam" id="PF07478">
    <property type="entry name" value="Dala_Dala_lig_C"/>
    <property type="match status" value="1"/>
</dbReference>
<dbReference type="PANTHER" id="PTHR43585">
    <property type="entry name" value="FUMIPYRROLE BIOSYNTHESIS PROTEIN C"/>
    <property type="match status" value="1"/>
</dbReference>
<dbReference type="SUPFAM" id="SSF56059">
    <property type="entry name" value="Glutathione synthetase ATP-binding domain-like"/>
    <property type="match status" value="1"/>
</dbReference>
<keyword evidence="7" id="KW-1185">Reference proteome</keyword>
<dbReference type="GO" id="GO:0008716">
    <property type="term" value="F:D-alanine-D-alanine ligase activity"/>
    <property type="evidence" value="ECO:0007669"/>
    <property type="project" value="InterPro"/>
</dbReference>
<dbReference type="Gene3D" id="3.30.470.20">
    <property type="entry name" value="ATP-grasp fold, B domain"/>
    <property type="match status" value="1"/>
</dbReference>
<feature type="domain" description="ATP-grasp" evidence="5">
    <location>
        <begin position="339"/>
        <end position="568"/>
    </location>
</feature>
<protein>
    <submittedName>
        <fullName evidence="6">ATP-grasp fold</fullName>
    </submittedName>
</protein>
<dbReference type="Gene3D" id="3.40.50.20">
    <property type="match status" value="1"/>
</dbReference>
<evidence type="ECO:0000313" key="6">
    <source>
        <dbReference type="EMBL" id="KAF4438149.1"/>
    </source>
</evidence>
<evidence type="ECO:0000256" key="2">
    <source>
        <dbReference type="ARBA" id="ARBA00022741"/>
    </source>
</evidence>
<dbReference type="GO" id="GO:0005524">
    <property type="term" value="F:ATP binding"/>
    <property type="evidence" value="ECO:0007669"/>
    <property type="project" value="UniProtKB-UniRule"/>
</dbReference>